<dbReference type="InterPro" id="IPR021296">
    <property type="entry name" value="DUF2868"/>
</dbReference>
<keyword evidence="1" id="KW-0812">Transmembrane</keyword>
<dbReference type="RefSeq" id="WP_281911133.1">
    <property type="nucleotide sequence ID" value="NZ_AP026966.1"/>
</dbReference>
<reference evidence="2" key="1">
    <citation type="submission" date="2022-11" db="EMBL/GenBank/DDBJ databases">
        <title>Isolation and characterization of PLA-degrading bacterium Massilia sp. from Antarctic soil.</title>
        <authorList>
            <person name="Sato K."/>
            <person name="Gomez-Fuentes C."/>
            <person name="Ahmad S.A."/>
            <person name="Zulkharnain A."/>
        </authorList>
    </citation>
    <scope>NUCLEOTIDE SEQUENCE</scope>
    <source>
        <strain evidence="2">N-3</strain>
    </source>
</reference>
<gene>
    <name evidence="2" type="ORF">MasN3_49330</name>
</gene>
<proteinExistence type="predicted"/>
<accession>A0ABM8CDP3</accession>
<name>A0ABM8CDP3_9BURK</name>
<organism evidence="2 3">
    <name type="scientific">Massilia varians</name>
    <dbReference type="NCBI Taxonomy" id="457921"/>
    <lineage>
        <taxon>Bacteria</taxon>
        <taxon>Pseudomonadati</taxon>
        <taxon>Pseudomonadota</taxon>
        <taxon>Betaproteobacteria</taxon>
        <taxon>Burkholderiales</taxon>
        <taxon>Oxalobacteraceae</taxon>
        <taxon>Telluria group</taxon>
        <taxon>Massilia</taxon>
    </lineage>
</organism>
<protein>
    <recommendedName>
        <fullName evidence="4">DUF2868 domain-containing protein</fullName>
    </recommendedName>
</protein>
<feature type="transmembrane region" description="Helical" evidence="1">
    <location>
        <begin position="243"/>
        <end position="264"/>
    </location>
</feature>
<dbReference type="Proteomes" id="UP001163336">
    <property type="component" value="Chromosome"/>
</dbReference>
<evidence type="ECO:0000313" key="2">
    <source>
        <dbReference type="EMBL" id="BDT61439.1"/>
    </source>
</evidence>
<keyword evidence="1" id="KW-0472">Membrane</keyword>
<keyword evidence="1" id="KW-1133">Transmembrane helix</keyword>
<evidence type="ECO:0000256" key="1">
    <source>
        <dbReference type="SAM" id="Phobius"/>
    </source>
</evidence>
<evidence type="ECO:0008006" key="4">
    <source>
        <dbReference type="Google" id="ProtNLM"/>
    </source>
</evidence>
<feature type="transmembrane region" description="Helical" evidence="1">
    <location>
        <begin position="84"/>
        <end position="104"/>
    </location>
</feature>
<evidence type="ECO:0000313" key="3">
    <source>
        <dbReference type="Proteomes" id="UP001163336"/>
    </source>
</evidence>
<keyword evidence="3" id="KW-1185">Reference proteome</keyword>
<sequence length="497" mass="54675">MNEQVARNVVLVRAIESADVDHTVLSDDDRKYASRSAKELAAWQAADSKSAVTQQHFLQQRSEQILKRLGERTPAFGAFAKRRLGLGGVWLALPFLAFVSGAVIDRIADPHRVDLLSAPFLLIIGWNLLVYLCMLVWALMGAMAPGRRHGWASPNLLRRLSVGKAAVPRKLPAPLAEGIAVFMGEWAALSAPLTRARLSRTVHLAAAFFALGAIASLYARGLLNQYVVGWESTFLDSREVHALLSWLFMPAMSVFHFLQGFSLAEIELLRFGRMVNAASGERWVHLYGATLLLLVVLPRLLLAGFAAWRARRLARRFPLDLDQPYYRKLADSIGAGAPALLRVLPYSYTLDEARDRGLWAIAASALGAQARVQLRPTAAYGIDPKEALHDTTLDEAGVTVTAVLFSLAATPEKENHGAFLDYLSRRVKRGVAVLVDESPLVERIGEQQGNAARVAERTALWRQFCSFHGTSATFVNLLQPEKHPLELGAGLSLPELR</sequence>
<dbReference type="Pfam" id="PF11067">
    <property type="entry name" value="DUF2868"/>
    <property type="match status" value="1"/>
</dbReference>
<feature type="transmembrane region" description="Helical" evidence="1">
    <location>
        <begin position="284"/>
        <end position="308"/>
    </location>
</feature>
<dbReference type="EMBL" id="AP026966">
    <property type="protein sequence ID" value="BDT61439.1"/>
    <property type="molecule type" value="Genomic_DNA"/>
</dbReference>
<feature type="transmembrane region" description="Helical" evidence="1">
    <location>
        <begin position="202"/>
        <end position="223"/>
    </location>
</feature>
<feature type="transmembrane region" description="Helical" evidence="1">
    <location>
        <begin position="116"/>
        <end position="139"/>
    </location>
</feature>